<dbReference type="PANTHER" id="PTHR44196:SF1">
    <property type="entry name" value="DEHYDROGENASE_REDUCTASE SDR FAMILY MEMBER 7B"/>
    <property type="match status" value="1"/>
</dbReference>
<dbReference type="InterPro" id="IPR036291">
    <property type="entry name" value="NAD(P)-bd_dom_sf"/>
</dbReference>
<dbReference type="EMBL" id="SWLG01000017">
    <property type="protein sequence ID" value="TLS35713.1"/>
    <property type="molecule type" value="Genomic_DNA"/>
</dbReference>
<keyword evidence="5" id="KW-1185">Reference proteome</keyword>
<protein>
    <submittedName>
        <fullName evidence="4">SDR family oxidoreductase</fullName>
    </submittedName>
</protein>
<comment type="caution">
    <text evidence="4">The sequence shown here is derived from an EMBL/GenBank/DDBJ whole genome shotgun (WGS) entry which is preliminary data.</text>
</comment>
<dbReference type="GO" id="GO:0016491">
    <property type="term" value="F:oxidoreductase activity"/>
    <property type="evidence" value="ECO:0007669"/>
    <property type="project" value="UniProtKB-KW"/>
</dbReference>
<dbReference type="Gene3D" id="3.40.50.720">
    <property type="entry name" value="NAD(P)-binding Rossmann-like Domain"/>
    <property type="match status" value="1"/>
</dbReference>
<dbReference type="OrthoDB" id="9775296at2"/>
<proteinExistence type="inferred from homology"/>
<evidence type="ECO:0000313" key="4">
    <source>
        <dbReference type="EMBL" id="TLS35713.1"/>
    </source>
</evidence>
<comment type="similarity">
    <text evidence="1 3">Belongs to the short-chain dehydrogenases/reductases (SDR) family.</text>
</comment>
<name>A0A5R9F4H0_9BACL</name>
<keyword evidence="2" id="KW-0560">Oxidoreductase</keyword>
<sequence length="224" mass="24754">MKTIVVTGGGSGLGKELSKQLAGKDIHIFLLGRNHQFLDRTQKEVEEQHGVATSLICDIRNPEAVNSVLQSILQAENKVDMLINNAGLGFFGPLETISVQEIDQMVDTNIKGTIYMTQAFLPYLKKQKKSSIINIISTAGQKGKVNESVYVASKYAVRGFTESLWKELEGSGVTATAVYMGGMDTPFWEDSTHISDRSRLKSPEEVASEIIEQLDGREEIFINR</sequence>
<evidence type="ECO:0000256" key="3">
    <source>
        <dbReference type="RuleBase" id="RU000363"/>
    </source>
</evidence>
<accession>A0A5R9F4H0</accession>
<dbReference type="RefSeq" id="WP_138128491.1">
    <property type="nucleotide sequence ID" value="NZ_SWLG01000017.1"/>
</dbReference>
<dbReference type="Pfam" id="PF00106">
    <property type="entry name" value="adh_short"/>
    <property type="match status" value="1"/>
</dbReference>
<dbReference type="PRINTS" id="PR00080">
    <property type="entry name" value="SDRFAMILY"/>
</dbReference>
<dbReference type="Proteomes" id="UP000308230">
    <property type="component" value="Unassembled WGS sequence"/>
</dbReference>
<evidence type="ECO:0000256" key="1">
    <source>
        <dbReference type="ARBA" id="ARBA00006484"/>
    </source>
</evidence>
<reference evidence="4 5" key="1">
    <citation type="submission" date="2019-04" db="EMBL/GenBank/DDBJ databases">
        <title>Bacillus caeni sp. nov., a bacterium isolated from mangrove sediment.</title>
        <authorList>
            <person name="Huang H."/>
            <person name="Mo K."/>
            <person name="Hu Y."/>
        </authorList>
    </citation>
    <scope>NUCLEOTIDE SEQUENCE [LARGE SCALE GENOMIC DNA]</scope>
    <source>
        <strain evidence="4 5">HB172195</strain>
    </source>
</reference>
<evidence type="ECO:0000256" key="2">
    <source>
        <dbReference type="ARBA" id="ARBA00023002"/>
    </source>
</evidence>
<dbReference type="GO" id="GO:0016020">
    <property type="term" value="C:membrane"/>
    <property type="evidence" value="ECO:0007669"/>
    <property type="project" value="TreeGrafter"/>
</dbReference>
<dbReference type="PRINTS" id="PR00081">
    <property type="entry name" value="GDHRDH"/>
</dbReference>
<dbReference type="AlphaFoldDB" id="A0A5R9F4H0"/>
<dbReference type="PANTHER" id="PTHR44196">
    <property type="entry name" value="DEHYDROGENASE/REDUCTASE SDR FAMILY MEMBER 7B"/>
    <property type="match status" value="1"/>
</dbReference>
<gene>
    <name evidence="4" type="ORF">FCL54_18830</name>
</gene>
<evidence type="ECO:0000313" key="5">
    <source>
        <dbReference type="Proteomes" id="UP000308230"/>
    </source>
</evidence>
<dbReference type="CDD" id="cd05233">
    <property type="entry name" value="SDR_c"/>
    <property type="match status" value="1"/>
</dbReference>
<dbReference type="InterPro" id="IPR002347">
    <property type="entry name" value="SDR_fam"/>
</dbReference>
<dbReference type="SUPFAM" id="SSF51735">
    <property type="entry name" value="NAD(P)-binding Rossmann-fold domains"/>
    <property type="match status" value="1"/>
</dbReference>
<organism evidence="4 5">
    <name type="scientific">Exobacillus caeni</name>
    <dbReference type="NCBI Taxonomy" id="2574798"/>
    <lineage>
        <taxon>Bacteria</taxon>
        <taxon>Bacillati</taxon>
        <taxon>Bacillota</taxon>
        <taxon>Bacilli</taxon>
        <taxon>Bacillales</taxon>
        <taxon>Guptibacillaceae</taxon>
        <taxon>Exobacillus</taxon>
    </lineage>
</organism>